<dbReference type="RefSeq" id="WP_248344941.1">
    <property type="nucleotide sequence ID" value="NZ_AP025592.1"/>
</dbReference>
<protein>
    <recommendedName>
        <fullName evidence="3">Response regulatory domain-containing protein</fullName>
    </recommendedName>
</protein>
<accession>A0ABM7X7V5</accession>
<evidence type="ECO:0000313" key="5">
    <source>
        <dbReference type="Proteomes" id="UP001162734"/>
    </source>
</evidence>
<keyword evidence="1 2" id="KW-0597">Phosphoprotein</keyword>
<dbReference type="Gene3D" id="3.40.50.2300">
    <property type="match status" value="1"/>
</dbReference>
<evidence type="ECO:0000256" key="2">
    <source>
        <dbReference type="PROSITE-ProRule" id="PRU00169"/>
    </source>
</evidence>
<dbReference type="Proteomes" id="UP001162734">
    <property type="component" value="Chromosome"/>
</dbReference>
<feature type="modified residue" description="4-aspartylphosphate" evidence="2">
    <location>
        <position position="51"/>
    </location>
</feature>
<evidence type="ECO:0000256" key="1">
    <source>
        <dbReference type="ARBA" id="ARBA00022553"/>
    </source>
</evidence>
<dbReference type="PANTHER" id="PTHR44591">
    <property type="entry name" value="STRESS RESPONSE REGULATOR PROTEIN 1"/>
    <property type="match status" value="1"/>
</dbReference>
<dbReference type="PROSITE" id="PS50110">
    <property type="entry name" value="RESPONSE_REGULATORY"/>
    <property type="match status" value="1"/>
</dbReference>
<dbReference type="EMBL" id="AP025592">
    <property type="protein sequence ID" value="BDG07926.1"/>
    <property type="molecule type" value="Genomic_DNA"/>
</dbReference>
<dbReference type="SMART" id="SM00448">
    <property type="entry name" value="REC"/>
    <property type="match status" value="1"/>
</dbReference>
<dbReference type="PANTHER" id="PTHR44591:SF19">
    <property type="entry name" value="TWO-COMPONENT RESPONSE REGULATOR-RELATED"/>
    <property type="match status" value="1"/>
</dbReference>
<evidence type="ECO:0000259" key="3">
    <source>
        <dbReference type="PROSITE" id="PS50110"/>
    </source>
</evidence>
<dbReference type="InterPro" id="IPR050595">
    <property type="entry name" value="Bact_response_regulator"/>
</dbReference>
<keyword evidence="5" id="KW-1185">Reference proteome</keyword>
<feature type="domain" description="Response regulatory" evidence="3">
    <location>
        <begin position="3"/>
        <end position="117"/>
    </location>
</feature>
<sequence length="220" mass="23719">MYRILVVDDEPQVAKALRRLLSKEFEVEVAYGGAEALEKLETFQPDAVLTDRRMPGLSGPDLLAEVKRRMPLALRVIVSGVSDDPDQPASEQAGGICSYLPKPWDESEVLGLFRSALPARDLLRALRKGLACAPGIQAELVQKDRKLVLRAFRAGTPIPPQQALRILAAFARELDEESLQALGSLLEPHDITVAAEGGGTEAGLAVELPVPEPLLASGSR</sequence>
<proteinExistence type="predicted"/>
<evidence type="ECO:0000313" key="4">
    <source>
        <dbReference type="EMBL" id="BDG07926.1"/>
    </source>
</evidence>
<dbReference type="InterPro" id="IPR001789">
    <property type="entry name" value="Sig_transdc_resp-reg_receiver"/>
</dbReference>
<dbReference type="InterPro" id="IPR011006">
    <property type="entry name" value="CheY-like_superfamily"/>
</dbReference>
<name>A0ABM7X7V5_9BACT</name>
<reference evidence="5" key="1">
    <citation type="journal article" date="2022" name="Int. J. Syst. Evol. Microbiol.">
        <title>Anaeromyxobacter oryzae sp. nov., Anaeromyxobacter diazotrophicus sp. nov. and Anaeromyxobacter paludicola sp. nov., isolated from paddy soils.</title>
        <authorList>
            <person name="Itoh H."/>
            <person name="Xu Z."/>
            <person name="Mise K."/>
            <person name="Masuda Y."/>
            <person name="Ushijima N."/>
            <person name="Hayakawa C."/>
            <person name="Shiratori Y."/>
            <person name="Senoo K."/>
        </authorList>
    </citation>
    <scope>NUCLEOTIDE SEQUENCE [LARGE SCALE GENOMIC DNA]</scope>
    <source>
        <strain evidence="5">Red630</strain>
    </source>
</reference>
<gene>
    <name evidence="4" type="ORF">AMPC_10390</name>
</gene>
<dbReference type="Pfam" id="PF00072">
    <property type="entry name" value="Response_reg"/>
    <property type="match status" value="1"/>
</dbReference>
<dbReference type="SUPFAM" id="SSF52172">
    <property type="entry name" value="CheY-like"/>
    <property type="match status" value="1"/>
</dbReference>
<organism evidence="4 5">
    <name type="scientific">Anaeromyxobacter paludicola</name>
    <dbReference type="NCBI Taxonomy" id="2918171"/>
    <lineage>
        <taxon>Bacteria</taxon>
        <taxon>Pseudomonadati</taxon>
        <taxon>Myxococcota</taxon>
        <taxon>Myxococcia</taxon>
        <taxon>Myxococcales</taxon>
        <taxon>Cystobacterineae</taxon>
        <taxon>Anaeromyxobacteraceae</taxon>
        <taxon>Anaeromyxobacter</taxon>
    </lineage>
</organism>